<dbReference type="OrthoDB" id="2406827at2759"/>
<sequence>MRKTLYLDKLDIKHGNDKEEFLFTLESLAAKKAVADLVRKTYKKYEPPKDKTKKPDNKSTKDKSDDGKSGYKSDGGKSGGKPRYKSGGKPRYKSVVHLQPLLKRATGFRDL</sequence>
<accession>A0A9P7XN70</accession>
<feature type="region of interest" description="Disordered" evidence="1">
    <location>
        <begin position="40"/>
        <end position="99"/>
    </location>
</feature>
<name>A0A9P7XN70_9FUNG</name>
<comment type="caution">
    <text evidence="2">The sequence shown here is derived from an EMBL/GenBank/DDBJ whole genome shotgun (WGS) entry which is preliminary data.</text>
</comment>
<dbReference type="EMBL" id="JAHRHY010000016">
    <property type="protein sequence ID" value="KAG9063588.1"/>
    <property type="molecule type" value="Genomic_DNA"/>
</dbReference>
<protein>
    <submittedName>
        <fullName evidence="2">Uncharacterized protein</fullName>
    </submittedName>
</protein>
<evidence type="ECO:0000313" key="2">
    <source>
        <dbReference type="EMBL" id="KAG9063588.1"/>
    </source>
</evidence>
<keyword evidence="3" id="KW-1185">Reference proteome</keyword>
<dbReference type="AlphaFoldDB" id="A0A9P7XN70"/>
<gene>
    <name evidence="2" type="ORF">KI688_004473</name>
</gene>
<dbReference type="Proteomes" id="UP000707451">
    <property type="component" value="Unassembled WGS sequence"/>
</dbReference>
<evidence type="ECO:0000313" key="3">
    <source>
        <dbReference type="Proteomes" id="UP000707451"/>
    </source>
</evidence>
<evidence type="ECO:0000256" key="1">
    <source>
        <dbReference type="SAM" id="MobiDB-lite"/>
    </source>
</evidence>
<proteinExistence type="predicted"/>
<organism evidence="2 3">
    <name type="scientific">Linnemannia hyalina</name>
    <dbReference type="NCBI Taxonomy" id="64524"/>
    <lineage>
        <taxon>Eukaryota</taxon>
        <taxon>Fungi</taxon>
        <taxon>Fungi incertae sedis</taxon>
        <taxon>Mucoromycota</taxon>
        <taxon>Mortierellomycotina</taxon>
        <taxon>Mortierellomycetes</taxon>
        <taxon>Mortierellales</taxon>
        <taxon>Mortierellaceae</taxon>
        <taxon>Linnemannia</taxon>
    </lineage>
</organism>
<feature type="compositionally biased region" description="Basic and acidic residues" evidence="1">
    <location>
        <begin position="40"/>
        <end position="75"/>
    </location>
</feature>
<feature type="compositionally biased region" description="Basic residues" evidence="1">
    <location>
        <begin position="80"/>
        <end position="94"/>
    </location>
</feature>
<reference evidence="2" key="1">
    <citation type="submission" date="2021-06" db="EMBL/GenBank/DDBJ databases">
        <title>Genome Sequence of Mortierella hyaline Strain SCG-10, a Cold-Adapted, Nitrate-Reducing Fungus Isolated from Soil in Minnesota, USA.</title>
        <authorList>
            <person name="Aldossari N."/>
        </authorList>
    </citation>
    <scope>NUCLEOTIDE SEQUENCE</scope>
    <source>
        <strain evidence="2">SCG-10</strain>
    </source>
</reference>